<dbReference type="InterPro" id="IPR005690">
    <property type="entry name" value="Toc86_159"/>
</dbReference>
<evidence type="ECO:0000256" key="4">
    <source>
        <dbReference type="ARBA" id="ARBA00022640"/>
    </source>
</evidence>
<evidence type="ECO:0000256" key="17">
    <source>
        <dbReference type="ARBA" id="ARBA00045184"/>
    </source>
</evidence>
<dbReference type="GO" id="GO:0009707">
    <property type="term" value="C:chloroplast outer membrane"/>
    <property type="evidence" value="ECO:0007669"/>
    <property type="project" value="UniProtKB-SubCell"/>
</dbReference>
<evidence type="ECO:0000256" key="14">
    <source>
        <dbReference type="ARBA" id="ARBA00023136"/>
    </source>
</evidence>
<keyword evidence="5" id="KW-0812">Transmembrane</keyword>
<keyword evidence="10" id="KW-0460">Magnesium</keyword>
<keyword evidence="8" id="KW-0378">Hydrolase</keyword>
<evidence type="ECO:0000256" key="12">
    <source>
        <dbReference type="ARBA" id="ARBA00022989"/>
    </source>
</evidence>
<keyword evidence="2" id="KW-0813">Transport</keyword>
<keyword evidence="6" id="KW-0479">Metal-binding</keyword>
<evidence type="ECO:0000256" key="10">
    <source>
        <dbReference type="ARBA" id="ARBA00022842"/>
    </source>
</evidence>
<evidence type="ECO:0000256" key="11">
    <source>
        <dbReference type="ARBA" id="ARBA00022927"/>
    </source>
</evidence>
<reference evidence="20 21" key="1">
    <citation type="submission" date="2017-07" db="EMBL/GenBank/DDBJ databases">
        <title>An improved, manually edited Actinidia chinensis var. chinensis (kiwifruit) genome highlights the challenges associated with draft genomes and gene prediction in plants.</title>
        <authorList>
            <person name="Pilkington S."/>
            <person name="Crowhurst R."/>
            <person name="Hilario E."/>
            <person name="Nardozza S."/>
            <person name="Fraser L."/>
            <person name="Peng Y."/>
            <person name="Gunaseelan K."/>
            <person name="Simpson R."/>
            <person name="Tahir J."/>
            <person name="Deroles S."/>
            <person name="Templeton K."/>
            <person name="Luo Z."/>
            <person name="Davy M."/>
            <person name="Cheng C."/>
            <person name="Mcneilage M."/>
            <person name="Scaglione D."/>
            <person name="Liu Y."/>
            <person name="Zhang Q."/>
            <person name="Datson P."/>
            <person name="De Silva N."/>
            <person name="Gardiner S."/>
            <person name="Bassett H."/>
            <person name="Chagne D."/>
            <person name="Mccallum J."/>
            <person name="Dzierzon H."/>
            <person name="Deng C."/>
            <person name="Wang Y.-Y."/>
            <person name="Barron N."/>
            <person name="Manako K."/>
            <person name="Bowen J."/>
            <person name="Foster T."/>
            <person name="Erridge Z."/>
            <person name="Tiffin H."/>
            <person name="Waite C."/>
            <person name="Davies K."/>
            <person name="Grierson E."/>
            <person name="Laing W."/>
            <person name="Kirk R."/>
            <person name="Chen X."/>
            <person name="Wood M."/>
            <person name="Montefiori M."/>
            <person name="Brummell D."/>
            <person name="Schwinn K."/>
            <person name="Catanach A."/>
            <person name="Fullerton C."/>
            <person name="Li D."/>
            <person name="Meiyalaghan S."/>
            <person name="Nieuwenhuizen N."/>
            <person name="Read N."/>
            <person name="Prakash R."/>
            <person name="Hunter D."/>
            <person name="Zhang H."/>
            <person name="Mckenzie M."/>
            <person name="Knabel M."/>
            <person name="Harris A."/>
            <person name="Allan A."/>
            <person name="Chen A."/>
            <person name="Janssen B."/>
            <person name="Plunkett B."/>
            <person name="Dwamena C."/>
            <person name="Voogd C."/>
            <person name="Leif D."/>
            <person name="Lafferty D."/>
            <person name="Souleyre E."/>
            <person name="Varkonyi-Gasic E."/>
            <person name="Gambi F."/>
            <person name="Hanley J."/>
            <person name="Yao J.-L."/>
            <person name="Cheung J."/>
            <person name="David K."/>
            <person name="Warren B."/>
            <person name="Marsh K."/>
            <person name="Snowden K."/>
            <person name="Lin-Wang K."/>
            <person name="Brian L."/>
            <person name="Martinez-Sanchez M."/>
            <person name="Wang M."/>
            <person name="Ileperuma N."/>
            <person name="Macnee N."/>
            <person name="Campin R."/>
            <person name="Mcatee P."/>
            <person name="Drummond R."/>
            <person name="Espley R."/>
            <person name="Ireland H."/>
            <person name="Wu R."/>
            <person name="Atkinson R."/>
            <person name="Karunairetnam S."/>
            <person name="Bulley S."/>
            <person name="Chunkath S."/>
            <person name="Hanley Z."/>
            <person name="Storey R."/>
            <person name="Thrimawithana A."/>
            <person name="Thomson S."/>
            <person name="David C."/>
            <person name="Testolin R."/>
        </authorList>
    </citation>
    <scope>NUCLEOTIDE SEQUENCE [LARGE SCALE GENOMIC DNA]</scope>
    <source>
        <strain evidence="21">cv. Red5</strain>
        <tissue evidence="20">Young leaf</tissue>
    </source>
</reference>
<dbReference type="GO" id="GO:0003924">
    <property type="term" value="F:GTPase activity"/>
    <property type="evidence" value="ECO:0007669"/>
    <property type="project" value="InterPro"/>
</dbReference>
<keyword evidence="4" id="KW-0934">Plastid</keyword>
<sequence>MANKVLEIYSGRPVMENRVGIVDESNLVMENEVLGSRVEERVERQRVYSEGVFVGRDDNVGVVEDLAGSVEFDGKLNVGNDVEEFEEAAGVGVVVEILVGEAIDSESVGMNGMENDVLVSAGGNEDGDVSGVAAAGENGVSDVVNLERTLIHEDSDIANLEKVQADDKSDEVKETIALLDTSHHDTEENDETSEKLKMIRVKFLRLAHRLGQPPHNVVVAEVLGRLWLAELLRGRSGGRVAAFTFDRESAIAEQLEASGQEQLDFSCTIMLLGKTGMGKTATINSIFDEVKFHTDAFEPGTRKVQDVVGTVQGIKVRVIDTPGLLPSCSERRQNKKILHSIKQFIKKTPPDIVLYVDRLDTQSRDFGDLPLLRTITEVLGPSIWFNTIVVLTHAGSAPPEGPNGTAKSYEMFVKTESEVVQQAIRQAAGDMWLMNPISLVENHSACRTNTAGQRVLPNGQVWKPHLLLLSFALKILAEAITLQKSQDSPLGKPFAARKEAPPLHVLLSLLLQTRPQLKLPEDQFGDDDLDESSDSDDELEYDKLPPFKCLTNDQLSELTKAQKKAYYDELEIREKLFVRKLLKEEKMRRKFMKKMASSAENLPSDYNDNAEGESSCAASVPADMLDLDLPAAFDSNNPAYRYFYFASPNSSVLDARGWDYEIAYDSVKVGRLFAVKQEIPVSFSGQFRKDAKDVNLQMEVASSIKHGEGKATSLGIDMQTLGQDVAYTVRGETRFSNYRRNKATAGLSVTATKDALAAGVKIEDKLIVNKRFRLVVSGGAMTSRGDVAYGGNLEATLRDKDYPPGRLLSSFGLSVLNWHGDLAIGGSVESQIPIGRFTNLIAHANLNNKGLGRVSIRLKCSEQLQIALLGLIPLLRKLLGYHQ</sequence>
<dbReference type="FunFam" id="3.40.50.300:FF:000413">
    <property type="entry name" value="Translocase of chloroplast 120, chloroplastic"/>
    <property type="match status" value="1"/>
</dbReference>
<dbReference type="PROSITE" id="PS51720">
    <property type="entry name" value="G_AIG1"/>
    <property type="match status" value="1"/>
</dbReference>
<keyword evidence="12" id="KW-1133">Transmembrane helix</keyword>
<comment type="caution">
    <text evidence="20">The sequence shown here is derived from an EMBL/GenBank/DDBJ whole genome shotgun (WGS) entry which is preliminary data.</text>
</comment>
<evidence type="ECO:0000313" key="20">
    <source>
        <dbReference type="EMBL" id="PSS21738.1"/>
    </source>
</evidence>
<dbReference type="NCBIfam" id="TIGR00993">
    <property type="entry name" value="3a0901s04IAP86"/>
    <property type="match status" value="1"/>
</dbReference>
<dbReference type="AlphaFoldDB" id="A0A2R6R6U3"/>
<comment type="cofactor">
    <cofactor evidence="1">
        <name>Mg(2+)</name>
        <dbReference type="ChEBI" id="CHEBI:18420"/>
    </cofactor>
</comment>
<dbReference type="InterPro" id="IPR027417">
    <property type="entry name" value="P-loop_NTPase"/>
</dbReference>
<accession>A0A2R6R6U3</accession>
<comment type="subcellular location">
    <subcellularLocation>
        <location evidence="15">Plastid</location>
        <location evidence="15">Chloroplast outer membrane</location>
        <topology evidence="15">Single-pass membrane protein</topology>
    </subcellularLocation>
</comment>
<dbReference type="GO" id="GO:0045036">
    <property type="term" value="P:protein targeting to chloroplast"/>
    <property type="evidence" value="ECO:0007669"/>
    <property type="project" value="InterPro"/>
</dbReference>
<keyword evidence="14" id="KW-0472">Membrane</keyword>
<dbReference type="PANTHER" id="PTHR10903:SF135">
    <property type="entry name" value="TRANSLOCASE OF CHLOROPLAST 120, CHLOROPLASTIC-RELATED"/>
    <property type="match status" value="1"/>
</dbReference>
<gene>
    <name evidence="20" type="ORF">CEY00_Acc10787</name>
</gene>
<keyword evidence="9" id="KW-1002">Plastid outer membrane</keyword>
<dbReference type="CDD" id="cd01853">
    <property type="entry name" value="Toc34_like"/>
    <property type="match status" value="1"/>
</dbReference>
<dbReference type="Gene3D" id="3.40.50.300">
    <property type="entry name" value="P-loop containing nucleotide triphosphate hydrolases"/>
    <property type="match status" value="1"/>
</dbReference>
<reference evidence="21" key="2">
    <citation type="journal article" date="2018" name="BMC Genomics">
        <title>A manually annotated Actinidia chinensis var. chinensis (kiwifruit) genome highlights the challenges associated with draft genomes and gene prediction in plants.</title>
        <authorList>
            <person name="Pilkington S.M."/>
            <person name="Crowhurst R."/>
            <person name="Hilario E."/>
            <person name="Nardozza S."/>
            <person name="Fraser L."/>
            <person name="Peng Y."/>
            <person name="Gunaseelan K."/>
            <person name="Simpson R."/>
            <person name="Tahir J."/>
            <person name="Deroles S.C."/>
            <person name="Templeton K."/>
            <person name="Luo Z."/>
            <person name="Davy M."/>
            <person name="Cheng C."/>
            <person name="McNeilage M."/>
            <person name="Scaglione D."/>
            <person name="Liu Y."/>
            <person name="Zhang Q."/>
            <person name="Datson P."/>
            <person name="De Silva N."/>
            <person name="Gardiner S.E."/>
            <person name="Bassett H."/>
            <person name="Chagne D."/>
            <person name="McCallum J."/>
            <person name="Dzierzon H."/>
            <person name="Deng C."/>
            <person name="Wang Y.Y."/>
            <person name="Barron L."/>
            <person name="Manako K."/>
            <person name="Bowen J."/>
            <person name="Foster T.M."/>
            <person name="Erridge Z.A."/>
            <person name="Tiffin H."/>
            <person name="Waite C.N."/>
            <person name="Davies K.M."/>
            <person name="Grierson E.P."/>
            <person name="Laing W.A."/>
            <person name="Kirk R."/>
            <person name="Chen X."/>
            <person name="Wood M."/>
            <person name="Montefiori M."/>
            <person name="Brummell D.A."/>
            <person name="Schwinn K.E."/>
            <person name="Catanach A."/>
            <person name="Fullerton C."/>
            <person name="Li D."/>
            <person name="Meiyalaghan S."/>
            <person name="Nieuwenhuizen N."/>
            <person name="Read N."/>
            <person name="Prakash R."/>
            <person name="Hunter D."/>
            <person name="Zhang H."/>
            <person name="McKenzie M."/>
            <person name="Knabel M."/>
            <person name="Harris A."/>
            <person name="Allan A.C."/>
            <person name="Gleave A."/>
            <person name="Chen A."/>
            <person name="Janssen B.J."/>
            <person name="Plunkett B."/>
            <person name="Ampomah-Dwamena C."/>
            <person name="Voogd C."/>
            <person name="Leif D."/>
            <person name="Lafferty D."/>
            <person name="Souleyre E.J.F."/>
            <person name="Varkonyi-Gasic E."/>
            <person name="Gambi F."/>
            <person name="Hanley J."/>
            <person name="Yao J.L."/>
            <person name="Cheung J."/>
            <person name="David K.M."/>
            <person name="Warren B."/>
            <person name="Marsh K."/>
            <person name="Snowden K.C."/>
            <person name="Lin-Wang K."/>
            <person name="Brian L."/>
            <person name="Martinez-Sanchez M."/>
            <person name="Wang M."/>
            <person name="Ileperuma N."/>
            <person name="Macnee N."/>
            <person name="Campin R."/>
            <person name="McAtee P."/>
            <person name="Drummond R.S.M."/>
            <person name="Espley R.V."/>
            <person name="Ireland H.S."/>
            <person name="Wu R."/>
            <person name="Atkinson R.G."/>
            <person name="Karunairetnam S."/>
            <person name="Bulley S."/>
            <person name="Chunkath S."/>
            <person name="Hanley Z."/>
            <person name="Storey R."/>
            <person name="Thrimawithana A.H."/>
            <person name="Thomson S."/>
            <person name="David C."/>
            <person name="Testolin R."/>
            <person name="Huang H."/>
            <person name="Hellens R.P."/>
            <person name="Schaffer R.J."/>
        </authorList>
    </citation>
    <scope>NUCLEOTIDE SEQUENCE [LARGE SCALE GENOMIC DNA]</scope>
    <source>
        <strain evidence="21">cv. Red5</strain>
    </source>
</reference>
<comment type="function">
    <text evidence="17">GTPase involved in protein precursor import into chloroplasts. Seems to recognize chloroplast-destined precursor proteins and regulate their presentation to the translocation channel through GTP hydrolysis. Probably specialized in the import of nuclear encoded non-photosynthetic preproteins from the cytoplasm to the chloroplast.</text>
</comment>
<evidence type="ECO:0000256" key="5">
    <source>
        <dbReference type="ARBA" id="ARBA00022692"/>
    </source>
</evidence>
<evidence type="ECO:0000256" key="1">
    <source>
        <dbReference type="ARBA" id="ARBA00001946"/>
    </source>
</evidence>
<dbReference type="Pfam" id="PF04548">
    <property type="entry name" value="AIG1"/>
    <property type="match status" value="1"/>
</dbReference>
<feature type="region of interest" description="Disordered" evidence="18">
    <location>
        <begin position="520"/>
        <end position="540"/>
    </location>
</feature>
<evidence type="ECO:0000256" key="15">
    <source>
        <dbReference type="ARBA" id="ARBA00023766"/>
    </source>
</evidence>
<evidence type="ECO:0000256" key="2">
    <source>
        <dbReference type="ARBA" id="ARBA00022448"/>
    </source>
</evidence>
<dbReference type="GO" id="GO:0015031">
    <property type="term" value="P:protein transport"/>
    <property type="evidence" value="ECO:0007669"/>
    <property type="project" value="UniProtKB-KW"/>
</dbReference>
<evidence type="ECO:0000256" key="3">
    <source>
        <dbReference type="ARBA" id="ARBA00022528"/>
    </source>
</evidence>
<dbReference type="EMBL" id="NKQK01000009">
    <property type="protein sequence ID" value="PSS21738.1"/>
    <property type="molecule type" value="Genomic_DNA"/>
</dbReference>
<keyword evidence="21" id="KW-1185">Reference proteome</keyword>
<keyword evidence="11" id="KW-0653">Protein transport</keyword>
<dbReference type="STRING" id="1590841.A0A2R6R6U3"/>
<feature type="compositionally biased region" description="Acidic residues" evidence="18">
    <location>
        <begin position="523"/>
        <end position="540"/>
    </location>
</feature>
<evidence type="ECO:0000256" key="9">
    <source>
        <dbReference type="ARBA" id="ARBA00022805"/>
    </source>
</evidence>
<dbReference type="InterPro" id="IPR006703">
    <property type="entry name" value="G_AIG1"/>
</dbReference>
<dbReference type="GO" id="GO:0046872">
    <property type="term" value="F:metal ion binding"/>
    <property type="evidence" value="ECO:0007669"/>
    <property type="project" value="UniProtKB-KW"/>
</dbReference>
<proteinExistence type="inferred from homology"/>
<evidence type="ECO:0000256" key="16">
    <source>
        <dbReference type="ARBA" id="ARBA00023775"/>
    </source>
</evidence>
<organism evidence="20 21">
    <name type="scientific">Actinidia chinensis var. chinensis</name>
    <name type="common">Chinese soft-hair kiwi</name>
    <dbReference type="NCBI Taxonomy" id="1590841"/>
    <lineage>
        <taxon>Eukaryota</taxon>
        <taxon>Viridiplantae</taxon>
        <taxon>Streptophyta</taxon>
        <taxon>Embryophyta</taxon>
        <taxon>Tracheophyta</taxon>
        <taxon>Spermatophyta</taxon>
        <taxon>Magnoliopsida</taxon>
        <taxon>eudicotyledons</taxon>
        <taxon>Gunneridae</taxon>
        <taxon>Pentapetalae</taxon>
        <taxon>asterids</taxon>
        <taxon>Ericales</taxon>
        <taxon>Actinidiaceae</taxon>
        <taxon>Actinidia</taxon>
    </lineage>
</organism>
<comment type="similarity">
    <text evidence="16">Belongs to the TRAFAC class TrmE-Era-EngA-EngB-Septin-like GTPase superfamily. AIG1/Toc34/Toc159-like paraseptin GTPase family. TOC159 subfamily.</text>
</comment>
<dbReference type="Proteomes" id="UP000241394">
    <property type="component" value="Chromosome LG9"/>
</dbReference>
<keyword evidence="13" id="KW-0342">GTP-binding</keyword>
<keyword evidence="7" id="KW-0547">Nucleotide-binding</keyword>
<dbReference type="OrthoDB" id="8954335at2759"/>
<dbReference type="GO" id="GO:0005525">
    <property type="term" value="F:GTP binding"/>
    <property type="evidence" value="ECO:0007669"/>
    <property type="project" value="UniProtKB-KW"/>
</dbReference>
<dbReference type="SUPFAM" id="SSF52540">
    <property type="entry name" value="P-loop containing nucleoside triphosphate hydrolases"/>
    <property type="match status" value="1"/>
</dbReference>
<evidence type="ECO:0000259" key="19">
    <source>
        <dbReference type="PROSITE" id="PS51720"/>
    </source>
</evidence>
<dbReference type="PANTHER" id="PTHR10903">
    <property type="entry name" value="GTPASE, IMAP FAMILY MEMBER-RELATED"/>
    <property type="match status" value="1"/>
</dbReference>
<dbReference type="InterPro" id="IPR024283">
    <property type="entry name" value="TOC159_MAD"/>
</dbReference>
<dbReference type="InterPro" id="IPR045058">
    <property type="entry name" value="GIMA/IAN/Toc"/>
</dbReference>
<evidence type="ECO:0000256" key="7">
    <source>
        <dbReference type="ARBA" id="ARBA00022741"/>
    </source>
</evidence>
<evidence type="ECO:0000313" key="21">
    <source>
        <dbReference type="Proteomes" id="UP000241394"/>
    </source>
</evidence>
<protein>
    <submittedName>
        <fullName evidence="20">Translocase of chloroplast like</fullName>
    </submittedName>
</protein>
<dbReference type="Gramene" id="PSS21738">
    <property type="protein sequence ID" value="PSS21738"/>
    <property type="gene ID" value="CEY00_Acc10787"/>
</dbReference>
<evidence type="ECO:0000256" key="6">
    <source>
        <dbReference type="ARBA" id="ARBA00022723"/>
    </source>
</evidence>
<evidence type="ECO:0000256" key="13">
    <source>
        <dbReference type="ARBA" id="ARBA00023134"/>
    </source>
</evidence>
<keyword evidence="3" id="KW-0150">Chloroplast</keyword>
<dbReference type="Pfam" id="PF11886">
    <property type="entry name" value="TOC159_MAD"/>
    <property type="match status" value="1"/>
</dbReference>
<evidence type="ECO:0000256" key="8">
    <source>
        <dbReference type="ARBA" id="ARBA00022801"/>
    </source>
</evidence>
<feature type="domain" description="AIG1-type G" evidence="19">
    <location>
        <begin position="264"/>
        <end position="499"/>
    </location>
</feature>
<evidence type="ECO:0000256" key="18">
    <source>
        <dbReference type="SAM" id="MobiDB-lite"/>
    </source>
</evidence>
<dbReference type="InParanoid" id="A0A2R6R6U3"/>
<name>A0A2R6R6U3_ACTCC</name>